<dbReference type="Gene3D" id="2.130.10.10">
    <property type="entry name" value="YVTN repeat-like/Quinoprotein amine dehydrogenase"/>
    <property type="match status" value="2"/>
</dbReference>
<feature type="compositionally biased region" description="Acidic residues" evidence="1">
    <location>
        <begin position="477"/>
        <end position="489"/>
    </location>
</feature>
<comment type="caution">
    <text evidence="2">The sequence shown here is derived from an EMBL/GenBank/DDBJ whole genome shotgun (WGS) entry which is preliminary data.</text>
</comment>
<evidence type="ECO:0000313" key="2">
    <source>
        <dbReference type="EMBL" id="KAL1837914.1"/>
    </source>
</evidence>
<name>A0ABR3V7X9_HUMIN</name>
<accession>A0ABR3V7X9</accession>
<gene>
    <name evidence="2" type="ORF">VTJ49DRAFT_3260</name>
</gene>
<dbReference type="InterPro" id="IPR015943">
    <property type="entry name" value="WD40/YVTN_repeat-like_dom_sf"/>
</dbReference>
<dbReference type="SUPFAM" id="SSF75011">
    <property type="entry name" value="3-carboxy-cis,cis-mucoante lactonizing enzyme"/>
    <property type="match status" value="1"/>
</dbReference>
<feature type="region of interest" description="Disordered" evidence="1">
    <location>
        <begin position="467"/>
        <end position="495"/>
    </location>
</feature>
<evidence type="ECO:0008006" key="4">
    <source>
        <dbReference type="Google" id="ProtNLM"/>
    </source>
</evidence>
<evidence type="ECO:0000256" key="1">
    <source>
        <dbReference type="SAM" id="MobiDB-lite"/>
    </source>
</evidence>
<dbReference type="InterPro" id="IPR052778">
    <property type="entry name" value="Centrosome-WD_assoc"/>
</dbReference>
<dbReference type="Proteomes" id="UP001583172">
    <property type="component" value="Unassembled WGS sequence"/>
</dbReference>
<evidence type="ECO:0000313" key="3">
    <source>
        <dbReference type="Proteomes" id="UP001583172"/>
    </source>
</evidence>
<dbReference type="PANTHER" id="PTHR16220">
    <property type="entry name" value="WD REPEAT PROTEIN 8-RELATED"/>
    <property type="match status" value="1"/>
</dbReference>
<sequence>MQFSHLIKSSSHCLPSPDGRHIATVFASVVNVRSVAGLNNVVNVVKLGQDFAGPVLHFQWSPSSRLLLVADAERVRVVSALDDSFSATIKNHATAGTKTAYIGFGASDGEVIVISSLGLRFSVFDLTSSRGAEIANPKVFSSSSATNCFSFRPETRHLALLTRSAADAQGLAWSPDGRWLVIWDSPAHGHRVLFYTSDGHVFKAWSGPANPSPEDKDYALGAGVKVVQFSPNAEYLAIGDSSRSVCLLNMASVTETLRLRHPKTIVPRETLQVWQEQIAGSHAGPVIRSFLRTAQMISPAPAPRDGSEPISGCVSLSFDPSSTLVATRQLDSPSTVWVWDVQAAELRAVLLFHGNVASLAWHSRIPETLLITCEGDQYNGMVFVWDPLSEGPRVVDFARHISNKAGSRSRALWLQEGASSSPTVFLSDSHNYLLAYLGDADQGPAPWTLGSPRPALAPEAFRDVEESPLELVPAPDIQDDDDDDSELEDTFVHKR</sequence>
<reference evidence="2 3" key="1">
    <citation type="journal article" date="2024" name="Commun. Biol.">
        <title>Comparative genomic analysis of thermophilic fungi reveals convergent evolutionary adaptations and gene losses.</title>
        <authorList>
            <person name="Steindorff A.S."/>
            <person name="Aguilar-Pontes M.V."/>
            <person name="Robinson A.J."/>
            <person name="Andreopoulos B."/>
            <person name="LaButti K."/>
            <person name="Kuo A."/>
            <person name="Mondo S."/>
            <person name="Riley R."/>
            <person name="Otillar R."/>
            <person name="Haridas S."/>
            <person name="Lipzen A."/>
            <person name="Grimwood J."/>
            <person name="Schmutz J."/>
            <person name="Clum A."/>
            <person name="Reid I.D."/>
            <person name="Moisan M.C."/>
            <person name="Butler G."/>
            <person name="Nguyen T.T.M."/>
            <person name="Dewar K."/>
            <person name="Conant G."/>
            <person name="Drula E."/>
            <person name="Henrissat B."/>
            <person name="Hansel C."/>
            <person name="Singer S."/>
            <person name="Hutchinson M.I."/>
            <person name="de Vries R.P."/>
            <person name="Natvig D.O."/>
            <person name="Powell A.J."/>
            <person name="Tsang A."/>
            <person name="Grigoriev I.V."/>
        </authorList>
    </citation>
    <scope>NUCLEOTIDE SEQUENCE [LARGE SCALE GENOMIC DNA]</scope>
    <source>
        <strain evidence="2 3">CBS 620.91</strain>
    </source>
</reference>
<dbReference type="PANTHER" id="PTHR16220:SF0">
    <property type="entry name" value="WD REPEAT-CONTAINING PROTEIN WRAP73"/>
    <property type="match status" value="1"/>
</dbReference>
<organism evidence="2 3">
    <name type="scientific">Humicola insolens</name>
    <name type="common">Soft-rot fungus</name>
    <dbReference type="NCBI Taxonomy" id="85995"/>
    <lineage>
        <taxon>Eukaryota</taxon>
        <taxon>Fungi</taxon>
        <taxon>Dikarya</taxon>
        <taxon>Ascomycota</taxon>
        <taxon>Pezizomycotina</taxon>
        <taxon>Sordariomycetes</taxon>
        <taxon>Sordariomycetidae</taxon>
        <taxon>Sordariales</taxon>
        <taxon>Chaetomiaceae</taxon>
        <taxon>Mycothermus</taxon>
    </lineage>
</organism>
<protein>
    <recommendedName>
        <fullName evidence="4">WD40 domain-containing protein</fullName>
    </recommendedName>
</protein>
<proteinExistence type="predicted"/>
<keyword evidence="3" id="KW-1185">Reference proteome</keyword>
<dbReference type="EMBL" id="JAZGSY010000252">
    <property type="protein sequence ID" value="KAL1837914.1"/>
    <property type="molecule type" value="Genomic_DNA"/>
</dbReference>